<evidence type="ECO:0000259" key="5">
    <source>
        <dbReference type="Pfam" id="PF13088"/>
    </source>
</evidence>
<dbReference type="InterPro" id="IPR011040">
    <property type="entry name" value="Sialidase"/>
</dbReference>
<feature type="signal peptide" evidence="4">
    <location>
        <begin position="1"/>
        <end position="23"/>
    </location>
</feature>
<evidence type="ECO:0000256" key="2">
    <source>
        <dbReference type="ARBA" id="ARBA00009348"/>
    </source>
</evidence>
<dbReference type="PANTHER" id="PTHR10628">
    <property type="entry name" value="SIALIDASE"/>
    <property type="match status" value="1"/>
</dbReference>
<keyword evidence="4" id="KW-0732">Signal</keyword>
<keyword evidence="7" id="KW-1185">Reference proteome</keyword>
<accession>A0ABQ2I022</accession>
<evidence type="ECO:0000313" key="7">
    <source>
        <dbReference type="Proteomes" id="UP000632339"/>
    </source>
</evidence>
<dbReference type="CDD" id="cd15482">
    <property type="entry name" value="Sialidase_non-viral"/>
    <property type="match status" value="1"/>
</dbReference>
<evidence type="ECO:0000313" key="6">
    <source>
        <dbReference type="EMBL" id="GGM95799.1"/>
    </source>
</evidence>
<evidence type="ECO:0000256" key="3">
    <source>
        <dbReference type="ARBA" id="ARBA00012733"/>
    </source>
</evidence>
<reference evidence="7" key="1">
    <citation type="journal article" date="2019" name="Int. J. Syst. Evol. Microbiol.">
        <title>The Global Catalogue of Microorganisms (GCM) 10K type strain sequencing project: providing services to taxonomists for standard genome sequencing and annotation.</title>
        <authorList>
            <consortium name="The Broad Institute Genomics Platform"/>
            <consortium name="The Broad Institute Genome Sequencing Center for Infectious Disease"/>
            <person name="Wu L."/>
            <person name="Ma J."/>
        </authorList>
    </citation>
    <scope>NUCLEOTIDE SEQUENCE [LARGE SCALE GENOMIC DNA]</scope>
    <source>
        <strain evidence="7">CGMCC 1.6375</strain>
    </source>
</reference>
<dbReference type="Gene3D" id="2.120.10.10">
    <property type="match status" value="1"/>
</dbReference>
<dbReference type="PANTHER" id="PTHR10628:SF30">
    <property type="entry name" value="EXO-ALPHA-SIALIDASE"/>
    <property type="match status" value="1"/>
</dbReference>
<comment type="caution">
    <text evidence="6">The sequence shown here is derived from an EMBL/GenBank/DDBJ whole genome shotgun (WGS) entry which is preliminary data.</text>
</comment>
<name>A0ABQ2I022_9BACT</name>
<protein>
    <recommendedName>
        <fullName evidence="3">exo-alpha-sialidase</fullName>
        <ecNumber evidence="3">3.2.1.18</ecNumber>
    </recommendedName>
</protein>
<evidence type="ECO:0000256" key="1">
    <source>
        <dbReference type="ARBA" id="ARBA00000427"/>
    </source>
</evidence>
<dbReference type="SUPFAM" id="SSF50939">
    <property type="entry name" value="Sialidases"/>
    <property type="match status" value="1"/>
</dbReference>
<gene>
    <name evidence="6" type="ORF">GCM10010967_31610</name>
</gene>
<dbReference type="InterPro" id="IPR036278">
    <property type="entry name" value="Sialidase_sf"/>
</dbReference>
<sequence length="389" mass="42922">MMKKMRYLFRTAFLLILAHVTQAQTPVFVSGTDGYKSFRIPAIVATPAGELLAFAEGRVGGSGDFGDIDIVMKRSKDRGKTWSALQVVATYDALQAGNPAPVMDLTDPSYTKGRLFLFYNTGNNHEGEVRKGKGLREVWYKTSADGGKTWNEAVNITTQVHRPKQPEVNAAYNFQEDWRSYANSPGHAMQLASGPHKGRIYIPANHSEGDPKPAFTDYRAHGYYSDDHGKTFQLAETIPVEGGNESTAAEISGGRLMFNARNQKGDVRVRIVAVSANGGASWDTTYFDHNLPDPVCEGSILTIGKDKGHNILAFTNAADTKKRDNLTLRISFDDGKTWAREIPVDKSSAGEKDFTAYSDIVKTGAQTIGVLYERDGYKAIVFKEMKWSR</sequence>
<comment type="catalytic activity">
    <reaction evidence="1">
        <text>Hydrolysis of alpha-(2-&gt;3)-, alpha-(2-&gt;6)-, alpha-(2-&gt;8)- glycosidic linkages of terminal sialic acid residues in oligosaccharides, glycoproteins, glycolipids, colominic acid and synthetic substrates.</text>
        <dbReference type="EC" id="3.2.1.18"/>
    </reaction>
</comment>
<proteinExistence type="inferred from homology"/>
<dbReference type="InterPro" id="IPR026856">
    <property type="entry name" value="Sialidase_fam"/>
</dbReference>
<organism evidence="6 7">
    <name type="scientific">Dyadobacter beijingensis</name>
    <dbReference type="NCBI Taxonomy" id="365489"/>
    <lineage>
        <taxon>Bacteria</taxon>
        <taxon>Pseudomonadati</taxon>
        <taxon>Bacteroidota</taxon>
        <taxon>Cytophagia</taxon>
        <taxon>Cytophagales</taxon>
        <taxon>Spirosomataceae</taxon>
        <taxon>Dyadobacter</taxon>
    </lineage>
</organism>
<feature type="domain" description="Sialidase" evidence="5">
    <location>
        <begin position="49"/>
        <end position="365"/>
    </location>
</feature>
<comment type="similarity">
    <text evidence="2">Belongs to the glycosyl hydrolase 33 family.</text>
</comment>
<dbReference type="Pfam" id="PF13088">
    <property type="entry name" value="BNR_2"/>
    <property type="match status" value="1"/>
</dbReference>
<dbReference type="Proteomes" id="UP000632339">
    <property type="component" value="Unassembled WGS sequence"/>
</dbReference>
<feature type="chain" id="PRO_5046849360" description="exo-alpha-sialidase" evidence="4">
    <location>
        <begin position="24"/>
        <end position="389"/>
    </location>
</feature>
<dbReference type="EMBL" id="BMLI01000001">
    <property type="protein sequence ID" value="GGM95799.1"/>
    <property type="molecule type" value="Genomic_DNA"/>
</dbReference>
<evidence type="ECO:0000256" key="4">
    <source>
        <dbReference type="SAM" id="SignalP"/>
    </source>
</evidence>
<dbReference type="EC" id="3.2.1.18" evidence="3"/>